<evidence type="ECO:0000313" key="1">
    <source>
        <dbReference type="EnsemblMetazoa" id="CJA36484.1"/>
    </source>
</evidence>
<proteinExistence type="predicted"/>
<protein>
    <submittedName>
        <fullName evidence="1">Uncharacterized protein</fullName>
    </submittedName>
</protein>
<dbReference type="Proteomes" id="UP000005237">
    <property type="component" value="Unassembled WGS sequence"/>
</dbReference>
<reference evidence="1" key="2">
    <citation type="submission" date="2022-06" db="UniProtKB">
        <authorList>
            <consortium name="EnsemblMetazoa"/>
        </authorList>
    </citation>
    <scope>IDENTIFICATION</scope>
    <source>
        <strain evidence="1">DF5081</strain>
    </source>
</reference>
<dbReference type="EnsemblMetazoa" id="CJA36484.1">
    <property type="protein sequence ID" value="CJA36484.1"/>
    <property type="gene ID" value="WBGene00212331"/>
</dbReference>
<sequence>MNMWFNLTYLLSYVIYDPSFDHGSSSPPLPLPTIIDATNLTHVDVFTIPYVHMKDPIVNPDMWVCGSGPVSHTAAFHIMNEWCREKMRKLLCLVVKILEIVMCFLV</sequence>
<name>A0A8R1IK17_CAEJA</name>
<keyword evidence="2" id="KW-1185">Reference proteome</keyword>
<organism evidence="1 2">
    <name type="scientific">Caenorhabditis japonica</name>
    <dbReference type="NCBI Taxonomy" id="281687"/>
    <lineage>
        <taxon>Eukaryota</taxon>
        <taxon>Metazoa</taxon>
        <taxon>Ecdysozoa</taxon>
        <taxon>Nematoda</taxon>
        <taxon>Chromadorea</taxon>
        <taxon>Rhabditida</taxon>
        <taxon>Rhabditina</taxon>
        <taxon>Rhabditomorpha</taxon>
        <taxon>Rhabditoidea</taxon>
        <taxon>Rhabditidae</taxon>
        <taxon>Peloderinae</taxon>
        <taxon>Caenorhabditis</taxon>
    </lineage>
</organism>
<dbReference type="AlphaFoldDB" id="A0A8R1IK17"/>
<evidence type="ECO:0000313" key="2">
    <source>
        <dbReference type="Proteomes" id="UP000005237"/>
    </source>
</evidence>
<accession>A0A8R1IK17</accession>
<reference evidence="2" key="1">
    <citation type="submission" date="2010-08" db="EMBL/GenBank/DDBJ databases">
        <authorList>
            <consortium name="Caenorhabditis japonica Sequencing Consortium"/>
            <person name="Wilson R.K."/>
        </authorList>
    </citation>
    <scope>NUCLEOTIDE SEQUENCE [LARGE SCALE GENOMIC DNA]</scope>
    <source>
        <strain evidence="2">DF5081</strain>
    </source>
</reference>